<dbReference type="Proteomes" id="UP000051530">
    <property type="component" value="Unassembled WGS sequence"/>
</dbReference>
<dbReference type="GO" id="GO:0022625">
    <property type="term" value="C:cytosolic large ribosomal subunit"/>
    <property type="evidence" value="ECO:0007669"/>
    <property type="project" value="TreeGrafter"/>
</dbReference>
<protein>
    <recommendedName>
        <fullName evidence="4">60S ribosomal protein L29</fullName>
    </recommendedName>
</protein>
<feature type="region of interest" description="Disordered" evidence="5">
    <location>
        <begin position="1"/>
        <end position="36"/>
    </location>
</feature>
<keyword evidence="3 4" id="KW-0687">Ribonucleoprotein</keyword>
<keyword evidence="2 4" id="KW-0689">Ribosomal protein</keyword>
<evidence type="ECO:0000256" key="4">
    <source>
        <dbReference type="RuleBase" id="RU364026"/>
    </source>
</evidence>
<name>A0A0R0M3K2_9MICR</name>
<comment type="caution">
    <text evidence="6">The sequence shown here is derived from an EMBL/GenBank/DDBJ whole genome shotgun (WGS) entry which is preliminary data.</text>
</comment>
<organism evidence="6 7">
    <name type="scientific">Pseudoloma neurophilia</name>
    <dbReference type="NCBI Taxonomy" id="146866"/>
    <lineage>
        <taxon>Eukaryota</taxon>
        <taxon>Fungi</taxon>
        <taxon>Fungi incertae sedis</taxon>
        <taxon>Microsporidia</taxon>
        <taxon>Pseudoloma</taxon>
    </lineage>
</organism>
<gene>
    <name evidence="6" type="ORF">M153_3930001060</name>
</gene>
<dbReference type="OrthoDB" id="996720at2759"/>
<evidence type="ECO:0000256" key="5">
    <source>
        <dbReference type="SAM" id="MobiDB-lite"/>
    </source>
</evidence>
<proteinExistence type="inferred from homology"/>
<sequence length="64" mass="7367">MSKKKNTSNQNAARKDHRNGIKQPDKSFLTTKGMDQKILDNLAYSRKYNGIGRAKYEELHGKQD</sequence>
<evidence type="ECO:0000256" key="3">
    <source>
        <dbReference type="ARBA" id="ARBA00023274"/>
    </source>
</evidence>
<dbReference type="VEuPathDB" id="MicrosporidiaDB:M153_3930001060"/>
<comment type="similarity">
    <text evidence="1 4">Belongs to the eukaryotic ribosomal protein eL29 family.</text>
</comment>
<evidence type="ECO:0000313" key="7">
    <source>
        <dbReference type="Proteomes" id="UP000051530"/>
    </source>
</evidence>
<accession>A0A0R0M3K2</accession>
<reference evidence="6 7" key="1">
    <citation type="submission" date="2015-07" db="EMBL/GenBank/DDBJ databases">
        <title>The genome of Pseudoloma neurophilia, a relevant intracellular parasite of the zebrafish.</title>
        <authorList>
            <person name="Ndikumana S."/>
            <person name="Pelin A."/>
            <person name="Sanders J."/>
            <person name="Corradi N."/>
        </authorList>
    </citation>
    <scope>NUCLEOTIDE SEQUENCE [LARGE SCALE GENOMIC DNA]</scope>
    <source>
        <strain evidence="6 7">MK1</strain>
    </source>
</reference>
<evidence type="ECO:0000256" key="2">
    <source>
        <dbReference type="ARBA" id="ARBA00022980"/>
    </source>
</evidence>
<keyword evidence="7" id="KW-1185">Reference proteome</keyword>
<dbReference type="Gene3D" id="6.10.140.1730">
    <property type="match status" value="1"/>
</dbReference>
<dbReference type="PANTHER" id="PTHR12884:SF0">
    <property type="entry name" value="60S RIBOSOMAL PROTEIN L29"/>
    <property type="match status" value="1"/>
</dbReference>
<dbReference type="EMBL" id="LGUB01000142">
    <property type="protein sequence ID" value="KRH94068.1"/>
    <property type="molecule type" value="Genomic_DNA"/>
</dbReference>
<evidence type="ECO:0000256" key="1">
    <source>
        <dbReference type="ARBA" id="ARBA00010247"/>
    </source>
</evidence>
<dbReference type="InterPro" id="IPR002673">
    <property type="entry name" value="Ribosomal_eL29"/>
</dbReference>
<dbReference type="AlphaFoldDB" id="A0A0R0M3K2"/>
<dbReference type="PANTHER" id="PTHR12884">
    <property type="entry name" value="60S RIBOSOMAL PROTEIN L29"/>
    <property type="match status" value="1"/>
</dbReference>
<evidence type="ECO:0000313" key="6">
    <source>
        <dbReference type="EMBL" id="KRH94068.1"/>
    </source>
</evidence>
<dbReference type="GO" id="GO:0003735">
    <property type="term" value="F:structural constituent of ribosome"/>
    <property type="evidence" value="ECO:0007669"/>
    <property type="project" value="UniProtKB-UniRule"/>
</dbReference>
<dbReference type="GO" id="GO:0002181">
    <property type="term" value="P:cytoplasmic translation"/>
    <property type="evidence" value="ECO:0007669"/>
    <property type="project" value="TreeGrafter"/>
</dbReference>
<dbReference type="Pfam" id="PF01779">
    <property type="entry name" value="Ribosomal_L29e"/>
    <property type="match status" value="1"/>
</dbReference>